<dbReference type="CDD" id="cd06284">
    <property type="entry name" value="PBP1_LacI-like"/>
    <property type="match status" value="1"/>
</dbReference>
<dbReference type="Pfam" id="PF13377">
    <property type="entry name" value="Peripla_BP_3"/>
    <property type="match status" value="1"/>
</dbReference>
<keyword evidence="6" id="KW-1185">Reference proteome</keyword>
<gene>
    <name evidence="5" type="ORF">JHX87_10965</name>
</gene>
<organism evidence="5 6">
    <name type="scientific">Paracoccus fistulariae</name>
    <dbReference type="NCBI Taxonomy" id="658446"/>
    <lineage>
        <taxon>Bacteria</taxon>
        <taxon>Pseudomonadati</taxon>
        <taxon>Pseudomonadota</taxon>
        <taxon>Alphaproteobacteria</taxon>
        <taxon>Rhodobacterales</taxon>
        <taxon>Paracoccaceae</taxon>
        <taxon>Paracoccus</taxon>
    </lineage>
</organism>
<evidence type="ECO:0000313" key="5">
    <source>
        <dbReference type="EMBL" id="WCR06032.1"/>
    </source>
</evidence>
<evidence type="ECO:0000256" key="1">
    <source>
        <dbReference type="ARBA" id="ARBA00023015"/>
    </source>
</evidence>
<dbReference type="Proteomes" id="UP001219349">
    <property type="component" value="Chromosome"/>
</dbReference>
<dbReference type="GO" id="GO:0003677">
    <property type="term" value="F:DNA binding"/>
    <property type="evidence" value="ECO:0007669"/>
    <property type="project" value="UniProtKB-KW"/>
</dbReference>
<dbReference type="RefSeq" id="WP_271884896.1">
    <property type="nucleotide sequence ID" value="NZ_CP067136.1"/>
</dbReference>
<protein>
    <submittedName>
        <fullName evidence="5">LacI family DNA-binding transcriptional regulator</fullName>
    </submittedName>
</protein>
<keyword evidence="3" id="KW-0804">Transcription</keyword>
<dbReference type="CDD" id="cd01392">
    <property type="entry name" value="HTH_LacI"/>
    <property type="match status" value="1"/>
</dbReference>
<evidence type="ECO:0000259" key="4">
    <source>
        <dbReference type="PROSITE" id="PS50932"/>
    </source>
</evidence>
<dbReference type="SUPFAM" id="SSF53822">
    <property type="entry name" value="Periplasmic binding protein-like I"/>
    <property type="match status" value="1"/>
</dbReference>
<dbReference type="InterPro" id="IPR010982">
    <property type="entry name" value="Lambda_DNA-bd_dom_sf"/>
</dbReference>
<keyword evidence="1" id="KW-0805">Transcription regulation</keyword>
<dbReference type="Gene3D" id="3.40.50.2300">
    <property type="match status" value="2"/>
</dbReference>
<reference evidence="5 6" key="1">
    <citation type="submission" date="2021-01" db="EMBL/GenBank/DDBJ databases">
        <title>Biogeographic distribution of Paracoccus.</title>
        <authorList>
            <person name="Hollensteiner J."/>
            <person name="Leineberger J."/>
            <person name="Brinkhoff T."/>
            <person name="Daniel R."/>
        </authorList>
    </citation>
    <scope>NUCLEOTIDE SEQUENCE [LARGE SCALE GENOMIC DNA]</scope>
    <source>
        <strain evidence="5 6">KCTC 22803</strain>
    </source>
</reference>
<dbReference type="SMART" id="SM00354">
    <property type="entry name" value="HTH_LACI"/>
    <property type="match status" value="1"/>
</dbReference>
<accession>A0ABY7SG89</accession>
<evidence type="ECO:0000256" key="3">
    <source>
        <dbReference type="ARBA" id="ARBA00023163"/>
    </source>
</evidence>
<dbReference type="PROSITE" id="PS00356">
    <property type="entry name" value="HTH_LACI_1"/>
    <property type="match status" value="1"/>
</dbReference>
<name>A0ABY7SG89_9RHOB</name>
<dbReference type="PANTHER" id="PTHR30146">
    <property type="entry name" value="LACI-RELATED TRANSCRIPTIONAL REPRESSOR"/>
    <property type="match status" value="1"/>
</dbReference>
<dbReference type="PANTHER" id="PTHR30146:SF109">
    <property type="entry name" value="HTH-TYPE TRANSCRIPTIONAL REGULATOR GALS"/>
    <property type="match status" value="1"/>
</dbReference>
<dbReference type="InterPro" id="IPR046335">
    <property type="entry name" value="LacI/GalR-like_sensor"/>
</dbReference>
<dbReference type="InterPro" id="IPR000843">
    <property type="entry name" value="HTH_LacI"/>
</dbReference>
<evidence type="ECO:0000313" key="6">
    <source>
        <dbReference type="Proteomes" id="UP001219349"/>
    </source>
</evidence>
<dbReference type="SUPFAM" id="SSF47413">
    <property type="entry name" value="lambda repressor-like DNA-binding domains"/>
    <property type="match status" value="1"/>
</dbReference>
<proteinExistence type="predicted"/>
<dbReference type="Pfam" id="PF00356">
    <property type="entry name" value="LacI"/>
    <property type="match status" value="1"/>
</dbReference>
<evidence type="ECO:0000256" key="2">
    <source>
        <dbReference type="ARBA" id="ARBA00023125"/>
    </source>
</evidence>
<feature type="domain" description="HTH lacI-type" evidence="4">
    <location>
        <begin position="8"/>
        <end position="62"/>
    </location>
</feature>
<sequence>MTESRKPPRIHDVAKRAGVSVATVSRVMSNPSIVAEATRIAVQKAIAETGYTLNVTARNLRQQQVGGVLALVPNLANPFFSEILAGIADVLRGNGLNLLVLDTSARDGRSQAETVGPYLTRSHSDGVIVLDGSLGAQLFAQPNCPPIVQACEWSEDLAAPRVLADNAEGGRLAVQHLTHLGHRRILHVTGPAGNSLTRARREGVLRAMAEAGLDAGAELTEVEGDFTLKSGHAVARGILSSDSRPTAVFCDNDEMAIGLINGLAEGGLRVPQDISVIGFDNIEMSAYALPSLSTIRQHRARLGRRAADCLLAQIQGKPFPEETILPVELLIRNSTAPAPR</sequence>
<dbReference type="Gene3D" id="1.10.260.40">
    <property type="entry name" value="lambda repressor-like DNA-binding domains"/>
    <property type="match status" value="1"/>
</dbReference>
<dbReference type="PROSITE" id="PS50932">
    <property type="entry name" value="HTH_LACI_2"/>
    <property type="match status" value="1"/>
</dbReference>
<dbReference type="EMBL" id="CP067136">
    <property type="protein sequence ID" value="WCR06032.1"/>
    <property type="molecule type" value="Genomic_DNA"/>
</dbReference>
<keyword evidence="2 5" id="KW-0238">DNA-binding</keyword>
<dbReference type="InterPro" id="IPR028082">
    <property type="entry name" value="Peripla_BP_I"/>
</dbReference>